<dbReference type="InterPro" id="IPR001372">
    <property type="entry name" value="Dynein_light_chain_typ-1/2"/>
</dbReference>
<name>A0ABR2PMD2_9ROSI</name>
<proteinExistence type="inferred from homology"/>
<reference evidence="2 3" key="1">
    <citation type="journal article" date="2024" name="G3 (Bethesda)">
        <title>Genome assembly of Hibiscus sabdariffa L. provides insights into metabolisms of medicinal natural products.</title>
        <authorList>
            <person name="Kim T."/>
        </authorList>
    </citation>
    <scope>NUCLEOTIDE SEQUENCE [LARGE SCALE GENOMIC DNA]</scope>
    <source>
        <strain evidence="2">TK-2024</strain>
        <tissue evidence="2">Old leaves</tissue>
    </source>
</reference>
<accession>A0ABR2PMD2</accession>
<protein>
    <recommendedName>
        <fullName evidence="1">Dynein light chain</fullName>
    </recommendedName>
</protein>
<gene>
    <name evidence="2" type="ORF">V6N11_063998</name>
</gene>
<dbReference type="SUPFAM" id="SSF54648">
    <property type="entry name" value="DLC"/>
    <property type="match status" value="1"/>
</dbReference>
<comment type="caution">
    <text evidence="2">The sequence shown here is derived from an EMBL/GenBank/DDBJ whole genome shotgun (WGS) entry which is preliminary data.</text>
</comment>
<keyword evidence="3" id="KW-1185">Reference proteome</keyword>
<evidence type="ECO:0000313" key="2">
    <source>
        <dbReference type="EMBL" id="KAK8989576.1"/>
    </source>
</evidence>
<keyword evidence="1" id="KW-0493">Microtubule</keyword>
<evidence type="ECO:0000313" key="3">
    <source>
        <dbReference type="Proteomes" id="UP001396334"/>
    </source>
</evidence>
<keyword evidence="1" id="KW-0963">Cytoplasm</keyword>
<dbReference type="Proteomes" id="UP001396334">
    <property type="component" value="Unassembled WGS sequence"/>
</dbReference>
<keyword evidence="1" id="KW-0505">Motor protein</keyword>
<keyword evidence="1" id="KW-0243">Dynein</keyword>
<dbReference type="SMART" id="SM01375">
    <property type="entry name" value="Dynein_light"/>
    <property type="match status" value="1"/>
</dbReference>
<evidence type="ECO:0000256" key="1">
    <source>
        <dbReference type="RuleBase" id="RU365010"/>
    </source>
</evidence>
<sequence length="108" mass="12442">MVTAESITSPPPKNVIIKSADMKDELQKEAVNIAISAFENNSVEKDVAEHIKKEFDKRHGPTWHCIVGRNFERAANQWRCNQRHHRDQELEKQNPWLGSASSLAYQFL</sequence>
<organism evidence="2 3">
    <name type="scientific">Hibiscus sabdariffa</name>
    <name type="common">roselle</name>
    <dbReference type="NCBI Taxonomy" id="183260"/>
    <lineage>
        <taxon>Eukaryota</taxon>
        <taxon>Viridiplantae</taxon>
        <taxon>Streptophyta</taxon>
        <taxon>Embryophyta</taxon>
        <taxon>Tracheophyta</taxon>
        <taxon>Spermatophyta</taxon>
        <taxon>Magnoliopsida</taxon>
        <taxon>eudicotyledons</taxon>
        <taxon>Gunneridae</taxon>
        <taxon>Pentapetalae</taxon>
        <taxon>rosids</taxon>
        <taxon>malvids</taxon>
        <taxon>Malvales</taxon>
        <taxon>Malvaceae</taxon>
        <taxon>Malvoideae</taxon>
        <taxon>Hibiscus</taxon>
    </lineage>
</organism>
<keyword evidence="1" id="KW-0206">Cytoskeleton</keyword>
<comment type="subcellular location">
    <subcellularLocation>
        <location evidence="1">Cytoplasm</location>
        <location evidence="1">Cytoskeleton</location>
    </subcellularLocation>
</comment>
<dbReference type="EMBL" id="JBBPBN010000056">
    <property type="protein sequence ID" value="KAK8989576.1"/>
    <property type="molecule type" value="Genomic_DNA"/>
</dbReference>
<dbReference type="InterPro" id="IPR037177">
    <property type="entry name" value="DLC_sf"/>
</dbReference>
<dbReference type="PANTHER" id="PTHR11886">
    <property type="entry name" value="DYNEIN LIGHT CHAIN"/>
    <property type="match status" value="1"/>
</dbReference>
<dbReference type="Gene3D" id="3.30.740.10">
    <property type="entry name" value="Protein Inhibitor Of Neuronal Nitric Oxide Synthase"/>
    <property type="match status" value="1"/>
</dbReference>
<dbReference type="PANTHER" id="PTHR11886:SF35">
    <property type="entry name" value="DYNEIN LIGHT CHAIN"/>
    <property type="match status" value="1"/>
</dbReference>
<dbReference type="Pfam" id="PF01221">
    <property type="entry name" value="Dynein_light"/>
    <property type="match status" value="1"/>
</dbReference>
<comment type="similarity">
    <text evidence="1">Belongs to the dynein light chain family.</text>
</comment>